<name>A0A1B9GQG8_9TREE</name>
<dbReference type="GO" id="GO:0005737">
    <property type="term" value="C:cytoplasm"/>
    <property type="evidence" value="ECO:0007669"/>
    <property type="project" value="TreeGrafter"/>
</dbReference>
<keyword evidence="2" id="KW-1185">Reference proteome</keyword>
<evidence type="ECO:0008006" key="3">
    <source>
        <dbReference type="Google" id="ProtNLM"/>
    </source>
</evidence>
<sequence length="293" mass="33160">MTKYSYKHLDQFFVISKWEEDVKGPFGLAPPPGDWEGFKAKIKELNDQCPKGESVKVIFAARHGQGEYDTLREDVIILSSRSPSLCCLRIEADRYLQLPLQGQILYPILDPDLTPLGRSQAYQTRKAIQREVKRGMPVPEKWYTSPLRRAGETCGIEWGWLFDRAWKGGQGHGVPATVVENIREHLHVNQCDARLPLSALKPLFPSFTYPETMSDADDIWKPIEVRGRETEDELVARRGEGIAEVLERSGSSTYISVTAHSGALRGIYKSLNVAHHYIVVGEMNVLVIRVKEE</sequence>
<dbReference type="AlphaFoldDB" id="A0A1B9GQG8"/>
<dbReference type="GO" id="GO:0016791">
    <property type="term" value="F:phosphatase activity"/>
    <property type="evidence" value="ECO:0007669"/>
    <property type="project" value="TreeGrafter"/>
</dbReference>
<dbReference type="PANTHER" id="PTHR48100">
    <property type="entry name" value="BROAD-SPECIFICITY PHOSPHATASE YOR283W-RELATED"/>
    <property type="match status" value="1"/>
</dbReference>
<dbReference type="OrthoDB" id="496981at2759"/>
<organism evidence="1 2">
    <name type="scientific">Kwoniella heveanensis BCC8398</name>
    <dbReference type="NCBI Taxonomy" id="1296120"/>
    <lineage>
        <taxon>Eukaryota</taxon>
        <taxon>Fungi</taxon>
        <taxon>Dikarya</taxon>
        <taxon>Basidiomycota</taxon>
        <taxon>Agaricomycotina</taxon>
        <taxon>Tremellomycetes</taxon>
        <taxon>Tremellales</taxon>
        <taxon>Cryptococcaceae</taxon>
        <taxon>Kwoniella</taxon>
    </lineage>
</organism>
<reference evidence="1 2" key="1">
    <citation type="submission" date="2013-07" db="EMBL/GenBank/DDBJ databases">
        <title>The Genome Sequence of Cryptococcus heveanensis BCC8398.</title>
        <authorList>
            <consortium name="The Broad Institute Genome Sequencing Platform"/>
            <person name="Cuomo C."/>
            <person name="Litvintseva A."/>
            <person name="Chen Y."/>
            <person name="Heitman J."/>
            <person name="Sun S."/>
            <person name="Springer D."/>
            <person name="Dromer F."/>
            <person name="Young S.K."/>
            <person name="Zeng Q."/>
            <person name="Gargeya S."/>
            <person name="Fitzgerald M."/>
            <person name="Abouelleil A."/>
            <person name="Alvarado L."/>
            <person name="Berlin A.M."/>
            <person name="Chapman S.B."/>
            <person name="Dewar J."/>
            <person name="Goldberg J."/>
            <person name="Griggs A."/>
            <person name="Gujja S."/>
            <person name="Hansen M."/>
            <person name="Howarth C."/>
            <person name="Imamovic A."/>
            <person name="Larimer J."/>
            <person name="McCowan C."/>
            <person name="Murphy C."/>
            <person name="Pearson M."/>
            <person name="Priest M."/>
            <person name="Roberts A."/>
            <person name="Saif S."/>
            <person name="Shea T."/>
            <person name="Sykes S."/>
            <person name="Wortman J."/>
            <person name="Nusbaum C."/>
            <person name="Birren B."/>
        </authorList>
    </citation>
    <scope>NUCLEOTIDE SEQUENCE [LARGE SCALE GENOMIC DNA]</scope>
    <source>
        <strain evidence="1 2">BCC8398</strain>
    </source>
</reference>
<dbReference type="Gene3D" id="3.40.50.1240">
    <property type="entry name" value="Phosphoglycerate mutase-like"/>
    <property type="match status" value="1"/>
</dbReference>
<protein>
    <recommendedName>
        <fullName evidence="3">Phosphoglycerate mutase</fullName>
    </recommendedName>
</protein>
<gene>
    <name evidence="1" type="ORF">I316_04992</name>
</gene>
<dbReference type="Proteomes" id="UP000092666">
    <property type="component" value="Unassembled WGS sequence"/>
</dbReference>
<reference evidence="2" key="2">
    <citation type="submission" date="2013-12" db="EMBL/GenBank/DDBJ databases">
        <title>Evolution of pathogenesis and genome organization in the Tremellales.</title>
        <authorList>
            <person name="Cuomo C."/>
            <person name="Litvintseva A."/>
            <person name="Heitman J."/>
            <person name="Chen Y."/>
            <person name="Sun S."/>
            <person name="Springer D."/>
            <person name="Dromer F."/>
            <person name="Young S."/>
            <person name="Zeng Q."/>
            <person name="Chapman S."/>
            <person name="Gujja S."/>
            <person name="Saif S."/>
            <person name="Birren B."/>
        </authorList>
    </citation>
    <scope>NUCLEOTIDE SEQUENCE [LARGE SCALE GENOMIC DNA]</scope>
    <source>
        <strain evidence="2">BCC8398</strain>
    </source>
</reference>
<dbReference type="EMBL" id="KV700126">
    <property type="protein sequence ID" value="OCF33251.1"/>
    <property type="molecule type" value="Genomic_DNA"/>
</dbReference>
<proteinExistence type="predicted"/>
<dbReference type="SUPFAM" id="SSF53254">
    <property type="entry name" value="Phosphoglycerate mutase-like"/>
    <property type="match status" value="1"/>
</dbReference>
<evidence type="ECO:0000313" key="1">
    <source>
        <dbReference type="EMBL" id="OCF33251.1"/>
    </source>
</evidence>
<dbReference type="InterPro" id="IPR050275">
    <property type="entry name" value="PGM_Phosphatase"/>
</dbReference>
<evidence type="ECO:0000313" key="2">
    <source>
        <dbReference type="Proteomes" id="UP000092666"/>
    </source>
</evidence>
<accession>A0A1B9GQG8</accession>
<dbReference type="PANTHER" id="PTHR48100:SF1">
    <property type="entry name" value="HISTIDINE PHOSPHATASE FAMILY PROTEIN-RELATED"/>
    <property type="match status" value="1"/>
</dbReference>
<dbReference type="InterPro" id="IPR029033">
    <property type="entry name" value="His_PPase_superfam"/>
</dbReference>